<comment type="caution">
    <text evidence="7">The sequence shown here is derived from an EMBL/GenBank/DDBJ whole genome shotgun (WGS) entry which is preliminary data.</text>
</comment>
<keyword evidence="3" id="KW-0325">Glycoprotein</keyword>
<dbReference type="InterPro" id="IPR051561">
    <property type="entry name" value="FRAS1_ECM"/>
</dbReference>
<evidence type="ECO:0000313" key="8">
    <source>
        <dbReference type="Proteomes" id="UP000190648"/>
    </source>
</evidence>
<keyword evidence="6" id="KW-1133">Transmembrane helix</keyword>
<feature type="transmembrane region" description="Helical" evidence="6">
    <location>
        <begin position="267"/>
        <end position="291"/>
    </location>
</feature>
<dbReference type="AlphaFoldDB" id="A0A1V4JD68"/>
<evidence type="ECO:0000256" key="2">
    <source>
        <dbReference type="ARBA" id="ARBA00022737"/>
    </source>
</evidence>
<sequence>MSHRHLLGASQRGTGNTLYRITTDPRFGQVQVNQRPTRGFSQKQLDRGEVTFTFTDLTSPEDNFQFLATSRAANRTGVVNVTVRALVKAQPGSVWPRGTTALLDTSILDASELANRTKSVPVFKIHRAPHGSRLVRVSRDPGQPTTPIETFSQSELEQGLVGLEVLDAGETDQPLQSDSFVFELAAAGVPPALASLGYSTEPYNASKAYSVTLLTGPPGPPPQGTARSHPNASELGMPPTTWPIPGATTSPSPVEGGTFLSFIEANMFSIIIPICLIFLLLALILPLLFYLHKRNKTGKHHVQGIPNSKAKNGAVPDQETFRRTDPNQGIPLTTVNALEGKGTGPPPQGTGPGAPPDPELLQYCQTSNPPLRNNQYWV</sequence>
<accession>A0A1V4JD68</accession>
<dbReference type="PROSITE" id="PS51854">
    <property type="entry name" value="CSPG"/>
    <property type="match status" value="1"/>
</dbReference>
<evidence type="ECO:0000256" key="5">
    <source>
        <dbReference type="SAM" id="MobiDB-lite"/>
    </source>
</evidence>
<feature type="repeat" description="CSPG" evidence="4">
    <location>
        <begin position="83"/>
        <end position="185"/>
    </location>
</feature>
<feature type="region of interest" description="Disordered" evidence="5">
    <location>
        <begin position="300"/>
        <end position="378"/>
    </location>
</feature>
<keyword evidence="2" id="KW-0677">Repeat</keyword>
<keyword evidence="8" id="KW-1185">Reference proteome</keyword>
<dbReference type="GO" id="GO:0009653">
    <property type="term" value="P:anatomical structure morphogenesis"/>
    <property type="evidence" value="ECO:0007669"/>
    <property type="project" value="TreeGrafter"/>
</dbReference>
<evidence type="ECO:0000256" key="4">
    <source>
        <dbReference type="PROSITE-ProRule" id="PRU01201"/>
    </source>
</evidence>
<dbReference type="EMBL" id="LSYS01007908">
    <property type="protein sequence ID" value="OPJ70116.1"/>
    <property type="molecule type" value="Genomic_DNA"/>
</dbReference>
<proteinExistence type="predicted"/>
<dbReference type="OrthoDB" id="9026019at2759"/>
<keyword evidence="1" id="KW-0732">Signal</keyword>
<evidence type="ECO:0000256" key="3">
    <source>
        <dbReference type="ARBA" id="ARBA00023180"/>
    </source>
</evidence>
<gene>
    <name evidence="7" type="ORF">AV530_019344</name>
</gene>
<organism evidence="7 8">
    <name type="scientific">Patagioenas fasciata monilis</name>
    <dbReference type="NCBI Taxonomy" id="372326"/>
    <lineage>
        <taxon>Eukaryota</taxon>
        <taxon>Metazoa</taxon>
        <taxon>Chordata</taxon>
        <taxon>Craniata</taxon>
        <taxon>Vertebrata</taxon>
        <taxon>Euteleostomi</taxon>
        <taxon>Archelosauria</taxon>
        <taxon>Archosauria</taxon>
        <taxon>Dinosauria</taxon>
        <taxon>Saurischia</taxon>
        <taxon>Theropoda</taxon>
        <taxon>Coelurosauria</taxon>
        <taxon>Aves</taxon>
        <taxon>Neognathae</taxon>
        <taxon>Neoaves</taxon>
        <taxon>Columbimorphae</taxon>
        <taxon>Columbiformes</taxon>
        <taxon>Columbidae</taxon>
        <taxon>Patagioenas</taxon>
    </lineage>
</organism>
<dbReference type="Pfam" id="PF16184">
    <property type="entry name" value="Cadherin_3"/>
    <property type="match status" value="1"/>
</dbReference>
<name>A0A1V4JD68_PATFA</name>
<evidence type="ECO:0000256" key="6">
    <source>
        <dbReference type="SAM" id="Phobius"/>
    </source>
</evidence>
<feature type="compositionally biased region" description="Polar residues" evidence="5">
    <location>
        <begin position="326"/>
        <end position="336"/>
    </location>
</feature>
<reference evidence="7 8" key="1">
    <citation type="submission" date="2016-02" db="EMBL/GenBank/DDBJ databases">
        <title>Band-tailed pigeon sequencing and assembly.</title>
        <authorList>
            <person name="Soares A.E."/>
            <person name="Novak B.J."/>
            <person name="Rice E.S."/>
            <person name="O'Connell B."/>
            <person name="Chang D."/>
            <person name="Weber S."/>
            <person name="Shapiro B."/>
        </authorList>
    </citation>
    <scope>NUCLEOTIDE SEQUENCE [LARGE SCALE GENOMIC DNA]</scope>
    <source>
        <strain evidence="7">BTP2013</strain>
        <tissue evidence="7">Blood</tissue>
    </source>
</reference>
<protein>
    <recommendedName>
        <fullName evidence="9">Chondroitin sulfate proteoglycan 4</fullName>
    </recommendedName>
</protein>
<feature type="compositionally biased region" description="Pro residues" evidence="5">
    <location>
        <begin position="344"/>
        <end position="358"/>
    </location>
</feature>
<dbReference type="Proteomes" id="UP000190648">
    <property type="component" value="Unassembled WGS sequence"/>
</dbReference>
<dbReference type="STRING" id="372326.A0A1V4JD68"/>
<keyword evidence="6" id="KW-0812">Transmembrane</keyword>
<dbReference type="PANTHER" id="PTHR45739">
    <property type="entry name" value="MATRIX PROTEIN, PUTATIVE-RELATED"/>
    <property type="match status" value="1"/>
</dbReference>
<evidence type="ECO:0000313" key="7">
    <source>
        <dbReference type="EMBL" id="OPJ70116.1"/>
    </source>
</evidence>
<feature type="compositionally biased region" description="Polar residues" evidence="5">
    <location>
        <begin position="363"/>
        <end position="378"/>
    </location>
</feature>
<dbReference type="InterPro" id="IPR039005">
    <property type="entry name" value="CSPG_rpt"/>
</dbReference>
<dbReference type="PANTHER" id="PTHR45739:SF13">
    <property type="entry name" value="CHONDROITIN SULFATE PROTEOGLYCAN 4"/>
    <property type="match status" value="1"/>
</dbReference>
<keyword evidence="6" id="KW-0472">Membrane</keyword>
<evidence type="ECO:0000256" key="1">
    <source>
        <dbReference type="ARBA" id="ARBA00022729"/>
    </source>
</evidence>
<evidence type="ECO:0008006" key="9">
    <source>
        <dbReference type="Google" id="ProtNLM"/>
    </source>
</evidence>